<evidence type="ECO:0000313" key="2">
    <source>
        <dbReference type="EMBL" id="GIX96053.1"/>
    </source>
</evidence>
<dbReference type="AlphaFoldDB" id="A0AAV4PI76"/>
<sequence>MNPKKNQQRRNLATRTRANHSSGKSRRKLQRRGNSLKKLNEATNKMKNRSISLGLRAHDGIWGGCSPCTDRSTLRLESPARSPRDTHARARR</sequence>
<dbReference type="Proteomes" id="UP001054837">
    <property type="component" value="Unassembled WGS sequence"/>
</dbReference>
<evidence type="ECO:0000256" key="1">
    <source>
        <dbReference type="SAM" id="MobiDB-lite"/>
    </source>
</evidence>
<accession>A0AAV4PI76</accession>
<gene>
    <name evidence="2" type="ORF">CDAR_7081</name>
</gene>
<feature type="compositionally biased region" description="Basic and acidic residues" evidence="1">
    <location>
        <begin position="82"/>
        <end position="92"/>
    </location>
</feature>
<protein>
    <submittedName>
        <fullName evidence="2">Uncharacterized protein</fullName>
    </submittedName>
</protein>
<organism evidence="2 3">
    <name type="scientific">Caerostris darwini</name>
    <dbReference type="NCBI Taxonomy" id="1538125"/>
    <lineage>
        <taxon>Eukaryota</taxon>
        <taxon>Metazoa</taxon>
        <taxon>Ecdysozoa</taxon>
        <taxon>Arthropoda</taxon>
        <taxon>Chelicerata</taxon>
        <taxon>Arachnida</taxon>
        <taxon>Araneae</taxon>
        <taxon>Araneomorphae</taxon>
        <taxon>Entelegynae</taxon>
        <taxon>Araneoidea</taxon>
        <taxon>Araneidae</taxon>
        <taxon>Caerostris</taxon>
    </lineage>
</organism>
<feature type="region of interest" description="Disordered" evidence="1">
    <location>
        <begin position="1"/>
        <end position="47"/>
    </location>
</feature>
<proteinExistence type="predicted"/>
<reference evidence="2 3" key="1">
    <citation type="submission" date="2021-06" db="EMBL/GenBank/DDBJ databases">
        <title>Caerostris darwini draft genome.</title>
        <authorList>
            <person name="Kono N."/>
            <person name="Arakawa K."/>
        </authorList>
    </citation>
    <scope>NUCLEOTIDE SEQUENCE [LARGE SCALE GENOMIC DNA]</scope>
</reference>
<dbReference type="EMBL" id="BPLQ01002854">
    <property type="protein sequence ID" value="GIX96053.1"/>
    <property type="molecule type" value="Genomic_DNA"/>
</dbReference>
<feature type="compositionally biased region" description="Polar residues" evidence="1">
    <location>
        <begin position="9"/>
        <end position="22"/>
    </location>
</feature>
<feature type="compositionally biased region" description="Basic residues" evidence="1">
    <location>
        <begin position="23"/>
        <end position="35"/>
    </location>
</feature>
<evidence type="ECO:0000313" key="3">
    <source>
        <dbReference type="Proteomes" id="UP001054837"/>
    </source>
</evidence>
<keyword evidence="3" id="KW-1185">Reference proteome</keyword>
<name>A0AAV4PI76_9ARAC</name>
<comment type="caution">
    <text evidence="2">The sequence shown here is derived from an EMBL/GenBank/DDBJ whole genome shotgun (WGS) entry which is preliminary data.</text>
</comment>
<feature type="region of interest" description="Disordered" evidence="1">
    <location>
        <begin position="68"/>
        <end position="92"/>
    </location>
</feature>